<dbReference type="Proteomes" id="UP000698800">
    <property type="component" value="Unassembled WGS sequence"/>
</dbReference>
<feature type="region of interest" description="Disordered" evidence="1">
    <location>
        <begin position="1"/>
        <end position="71"/>
    </location>
</feature>
<evidence type="ECO:0000256" key="1">
    <source>
        <dbReference type="SAM" id="MobiDB-lite"/>
    </source>
</evidence>
<gene>
    <name evidence="3" type="ORF">FGG08_000899</name>
</gene>
<feature type="compositionally biased region" description="Basic residues" evidence="1">
    <location>
        <begin position="511"/>
        <end position="520"/>
    </location>
</feature>
<feature type="compositionally biased region" description="Basic and acidic residues" evidence="1">
    <location>
        <begin position="414"/>
        <end position="431"/>
    </location>
</feature>
<protein>
    <recommendedName>
        <fullName evidence="2">Meiotic expression up-regulated protein 6 PH domain-containing protein</fullName>
    </recommendedName>
</protein>
<proteinExistence type="predicted"/>
<organism evidence="3 4">
    <name type="scientific">Glutinoglossum americanum</name>
    <dbReference type="NCBI Taxonomy" id="1670608"/>
    <lineage>
        <taxon>Eukaryota</taxon>
        <taxon>Fungi</taxon>
        <taxon>Dikarya</taxon>
        <taxon>Ascomycota</taxon>
        <taxon>Pezizomycotina</taxon>
        <taxon>Geoglossomycetes</taxon>
        <taxon>Geoglossales</taxon>
        <taxon>Geoglossaceae</taxon>
        <taxon>Glutinoglossum</taxon>
    </lineage>
</organism>
<feature type="domain" description="Meiotic expression up-regulated protein 6 PH" evidence="2">
    <location>
        <begin position="83"/>
        <end position="189"/>
    </location>
</feature>
<feature type="compositionally biased region" description="Low complexity" evidence="1">
    <location>
        <begin position="297"/>
        <end position="325"/>
    </location>
</feature>
<dbReference type="PANTHER" id="PTHR42073">
    <property type="entry name" value="MEIOTIC EXPRESSION UP-REGULATED PROTEIN 6"/>
    <property type="match status" value="1"/>
</dbReference>
<feature type="compositionally biased region" description="Basic and acidic residues" evidence="1">
    <location>
        <begin position="269"/>
        <end position="296"/>
    </location>
</feature>
<dbReference type="SUPFAM" id="SSF50729">
    <property type="entry name" value="PH domain-like"/>
    <property type="match status" value="1"/>
</dbReference>
<reference evidence="3" key="1">
    <citation type="submission" date="2021-03" db="EMBL/GenBank/DDBJ databases">
        <title>Comparative genomics and phylogenomic investigation of the class Geoglossomycetes provide insights into ecological specialization and systematics.</title>
        <authorList>
            <person name="Melie T."/>
            <person name="Pirro S."/>
            <person name="Miller A.N."/>
            <person name="Quandt A."/>
        </authorList>
    </citation>
    <scope>NUCLEOTIDE SEQUENCE</scope>
    <source>
        <strain evidence="3">GBOQ0MN5Z8</strain>
    </source>
</reference>
<dbReference type="OrthoDB" id="5593352at2759"/>
<feature type="compositionally biased region" description="Basic and acidic residues" evidence="1">
    <location>
        <begin position="227"/>
        <end position="254"/>
    </location>
</feature>
<dbReference type="InterPro" id="IPR011993">
    <property type="entry name" value="PH-like_dom_sf"/>
</dbReference>
<dbReference type="EMBL" id="JAGHQL010000011">
    <property type="protein sequence ID" value="KAH0544973.1"/>
    <property type="molecule type" value="Genomic_DNA"/>
</dbReference>
<dbReference type="PANTHER" id="PTHR42073:SF1">
    <property type="entry name" value="MEIOTIC EXPRESSION UP-REGULATED PROTEIN 6"/>
    <property type="match status" value="1"/>
</dbReference>
<feature type="compositionally biased region" description="Low complexity" evidence="1">
    <location>
        <begin position="361"/>
        <end position="385"/>
    </location>
</feature>
<keyword evidence="4" id="KW-1185">Reference proteome</keyword>
<dbReference type="AlphaFoldDB" id="A0A9P8IHK6"/>
<dbReference type="Pfam" id="PF15406">
    <property type="entry name" value="PH_6"/>
    <property type="match status" value="1"/>
</dbReference>
<dbReference type="Gene3D" id="2.30.29.30">
    <property type="entry name" value="Pleckstrin-homology domain (PH domain)/Phosphotyrosine-binding domain (PTB)"/>
    <property type="match status" value="1"/>
</dbReference>
<evidence type="ECO:0000259" key="2">
    <source>
        <dbReference type="Pfam" id="PF15406"/>
    </source>
</evidence>
<accession>A0A9P8IHK6</accession>
<dbReference type="InterPro" id="IPR039712">
    <property type="entry name" value="Meu6"/>
</dbReference>
<evidence type="ECO:0000313" key="4">
    <source>
        <dbReference type="Proteomes" id="UP000698800"/>
    </source>
</evidence>
<comment type="caution">
    <text evidence="3">The sequence shown here is derived from an EMBL/GenBank/DDBJ whole genome shotgun (WGS) entry which is preliminary data.</text>
</comment>
<feature type="compositionally biased region" description="Low complexity" evidence="1">
    <location>
        <begin position="217"/>
        <end position="226"/>
    </location>
</feature>
<feature type="compositionally biased region" description="Basic and acidic residues" evidence="1">
    <location>
        <begin position="47"/>
        <end position="57"/>
    </location>
</feature>
<dbReference type="InterPro" id="IPR039483">
    <property type="entry name" value="Meu6_PH_dom"/>
</dbReference>
<name>A0A9P8IHK6_9PEZI</name>
<evidence type="ECO:0000313" key="3">
    <source>
        <dbReference type="EMBL" id="KAH0544973.1"/>
    </source>
</evidence>
<feature type="compositionally biased region" description="Low complexity" evidence="1">
    <location>
        <begin position="10"/>
        <end position="46"/>
    </location>
</feature>
<feature type="region of interest" description="Disordered" evidence="1">
    <location>
        <begin position="217"/>
        <end position="575"/>
    </location>
</feature>
<feature type="compositionally biased region" description="Basic and acidic residues" evidence="1">
    <location>
        <begin position="521"/>
        <end position="530"/>
    </location>
</feature>
<feature type="compositionally biased region" description="Low complexity" evidence="1">
    <location>
        <begin position="60"/>
        <end position="69"/>
    </location>
</feature>
<feature type="compositionally biased region" description="Low complexity" evidence="1">
    <location>
        <begin position="435"/>
        <end position="464"/>
    </location>
</feature>
<sequence length="598" mass="63066">MSDIPKPTEETTTVATAPAEAATASEPTAATGDITSAETPAAASAAEEPKTDGKEEAAESAESPKPASEGVMGYKAPGVIKGFRFSEKFFWFGKEAIETKDLTSYLRGEKPDIAHPAVAWSTQTGEGLLYFSKTESKTQPTGVIKLADVSDVLTDGLYEFYIKLNGHKHSFRTNAGPERDAWVTALKTKVDEAKKLAESIVNSDGYKENIEKLGKPAVVTPTPKTEATPKKSTEKAPEGVKKDNASGSDGERKPSRSVSRKRASIFAFMKKEDVEEKKEGKEDDKTSKGEDAKPEEAAAAEPTVTAAEPAKTEEPATATEQTTEPAADHKDTPKPSKRASLLGIFLGKGAASPAEEKKEAAPVVPVKEAETAPASEPVDAPAKPAEPAEEPPVIASTSPKKGAALFGFLKKHVEKKEETEPAKAEPAKTDEPAEAAETTPAAETETPVAAETSAETTEPAAPVEPKTRRRSSFFTDLVGKVGKKPGDVTSDSETEPKEKSSPSSSLPKFHGLFRGKSHREPKKDESKKETTPPPTVEEASEPAPTESKDAAPAVESKPEENHAAAEPSQTNVVNGAIGDVVGDAITVGQTPQQVQAAA</sequence>